<proteinExistence type="predicted"/>
<dbReference type="AlphaFoldDB" id="A0A0F9RDS1"/>
<protein>
    <submittedName>
        <fullName evidence="1">Uncharacterized protein</fullName>
    </submittedName>
</protein>
<organism evidence="1">
    <name type="scientific">marine sediment metagenome</name>
    <dbReference type="NCBI Taxonomy" id="412755"/>
    <lineage>
        <taxon>unclassified sequences</taxon>
        <taxon>metagenomes</taxon>
        <taxon>ecological metagenomes</taxon>
    </lineage>
</organism>
<accession>A0A0F9RDS1</accession>
<name>A0A0F9RDS1_9ZZZZ</name>
<comment type="caution">
    <text evidence="1">The sequence shown here is derived from an EMBL/GenBank/DDBJ whole genome shotgun (WGS) entry which is preliminary data.</text>
</comment>
<reference evidence="1" key="1">
    <citation type="journal article" date="2015" name="Nature">
        <title>Complex archaea that bridge the gap between prokaryotes and eukaryotes.</title>
        <authorList>
            <person name="Spang A."/>
            <person name="Saw J.H."/>
            <person name="Jorgensen S.L."/>
            <person name="Zaremba-Niedzwiedzka K."/>
            <person name="Martijn J."/>
            <person name="Lind A.E."/>
            <person name="van Eijk R."/>
            <person name="Schleper C."/>
            <person name="Guy L."/>
            <person name="Ettema T.J."/>
        </authorList>
    </citation>
    <scope>NUCLEOTIDE SEQUENCE</scope>
</reference>
<evidence type="ECO:0000313" key="1">
    <source>
        <dbReference type="EMBL" id="KKN47702.1"/>
    </source>
</evidence>
<gene>
    <name evidence="1" type="ORF">LCGC14_0660250</name>
</gene>
<dbReference type="EMBL" id="LAZR01001261">
    <property type="protein sequence ID" value="KKN47702.1"/>
    <property type="molecule type" value="Genomic_DNA"/>
</dbReference>
<sequence>MKFTLIEKMEKRVDFPKTWIAETKRLIGTIKEKDELLQEYGEIIDVLARRVEQLEEMQAS</sequence>